<dbReference type="InterPro" id="IPR007518">
    <property type="entry name" value="MINDY"/>
</dbReference>
<dbReference type="GO" id="GO:0005829">
    <property type="term" value="C:cytosol"/>
    <property type="evidence" value="ECO:0007669"/>
    <property type="project" value="TreeGrafter"/>
</dbReference>
<dbReference type="InterPro" id="IPR033979">
    <property type="entry name" value="MINDY_domain"/>
</dbReference>
<organism evidence="3 4">
    <name type="scientific">Botryobasidium botryosum (strain FD-172 SS1)</name>
    <dbReference type="NCBI Taxonomy" id="930990"/>
    <lineage>
        <taxon>Eukaryota</taxon>
        <taxon>Fungi</taxon>
        <taxon>Dikarya</taxon>
        <taxon>Basidiomycota</taxon>
        <taxon>Agaricomycotina</taxon>
        <taxon>Agaricomycetes</taxon>
        <taxon>Cantharellales</taxon>
        <taxon>Botryobasidiaceae</taxon>
        <taxon>Botryobasidium</taxon>
    </lineage>
</organism>
<dbReference type="GO" id="GO:0004843">
    <property type="term" value="F:cysteine-type deubiquitinase activity"/>
    <property type="evidence" value="ECO:0007669"/>
    <property type="project" value="InterPro"/>
</dbReference>
<feature type="domain" description="MINDY deubiquitinase" evidence="2">
    <location>
        <begin position="9"/>
        <end position="331"/>
    </location>
</feature>
<dbReference type="OrthoDB" id="10261212at2759"/>
<evidence type="ECO:0000256" key="1">
    <source>
        <dbReference type="SAM" id="MobiDB-lite"/>
    </source>
</evidence>
<dbReference type="EMBL" id="KL198030">
    <property type="protein sequence ID" value="KDQ15964.1"/>
    <property type="molecule type" value="Genomic_DNA"/>
</dbReference>
<proteinExistence type="predicted"/>
<name>A0A067MKA0_BOTB1</name>
<keyword evidence="4" id="KW-1185">Reference proteome</keyword>
<sequence>MASQSVADHWNLKPITWPPSSPHYKRIITQNLNGPCSLIAICNILILQDAIHILPPDRSSVSYEYLSSLLADFLLASPSSPSPRDLSAALSRLPDTQRGLHVNPLFTGVSSFRASDSDSGELQLFSLCNLQLVHGWLPDPASPEHLALMRVQDYDTAINLIVAAQDIAARPDPRDPPSPINPSSDSHNNIIPSPQESLHNETPILISAPAQPHPGELNEPNPSADDSGSESLDPDTATLRDALLIQQFLETNSTQLTYHGLFTLSTTLDQGLYPFFRNSHLSVLYKHHSPDGTPSLWTLVTDGNFAKEPAIVWESLEDVDGGASRFVDGNFLPSSTAGGDFAGTSAEQALQDAERKKRPQSLHSDFALAQHLQAEEEALARSVERLNINTPRKPARAEPSSAAAESSRAKAASTSDLKEKKEHDLKKKPSCVVM</sequence>
<dbReference type="GO" id="GO:0071108">
    <property type="term" value="P:protein K48-linked deubiquitination"/>
    <property type="evidence" value="ECO:0007669"/>
    <property type="project" value="TreeGrafter"/>
</dbReference>
<feature type="compositionally biased region" description="Polar residues" evidence="1">
    <location>
        <begin position="220"/>
        <end position="230"/>
    </location>
</feature>
<dbReference type="InParanoid" id="A0A067MKA0"/>
<feature type="region of interest" description="Disordered" evidence="1">
    <location>
        <begin position="386"/>
        <end position="434"/>
    </location>
</feature>
<evidence type="ECO:0000313" key="4">
    <source>
        <dbReference type="Proteomes" id="UP000027195"/>
    </source>
</evidence>
<feature type="compositionally biased region" description="Low complexity" evidence="1">
    <location>
        <begin position="397"/>
        <end position="413"/>
    </location>
</feature>
<dbReference type="GO" id="GO:1990380">
    <property type="term" value="F:K48-linked deubiquitinase activity"/>
    <property type="evidence" value="ECO:0007669"/>
    <property type="project" value="InterPro"/>
</dbReference>
<evidence type="ECO:0000259" key="2">
    <source>
        <dbReference type="Pfam" id="PF04424"/>
    </source>
</evidence>
<dbReference type="Proteomes" id="UP000027195">
    <property type="component" value="Unassembled WGS sequence"/>
</dbReference>
<dbReference type="AlphaFoldDB" id="A0A067MKA0"/>
<feature type="compositionally biased region" description="Low complexity" evidence="1">
    <location>
        <begin position="181"/>
        <end position="194"/>
    </location>
</feature>
<feature type="region of interest" description="Disordered" evidence="1">
    <location>
        <begin position="169"/>
        <end position="235"/>
    </location>
</feature>
<dbReference type="GO" id="GO:0016807">
    <property type="term" value="F:cysteine-type carboxypeptidase activity"/>
    <property type="evidence" value="ECO:0007669"/>
    <property type="project" value="TreeGrafter"/>
</dbReference>
<protein>
    <recommendedName>
        <fullName evidence="2">MINDY deubiquitinase domain-containing protein</fullName>
    </recommendedName>
</protein>
<accession>A0A067MKA0</accession>
<gene>
    <name evidence="3" type="ORF">BOTBODRAFT_54434</name>
</gene>
<dbReference type="Pfam" id="PF04424">
    <property type="entry name" value="MINDY_DUB"/>
    <property type="match status" value="1"/>
</dbReference>
<dbReference type="PANTHER" id="PTHR18063:SF6">
    <property type="entry name" value="UBIQUITIN CARBOXYL-TERMINAL HYDROLASE"/>
    <property type="match status" value="1"/>
</dbReference>
<feature type="compositionally biased region" description="Basic and acidic residues" evidence="1">
    <location>
        <begin position="416"/>
        <end position="427"/>
    </location>
</feature>
<reference evidence="4" key="1">
    <citation type="journal article" date="2014" name="Proc. Natl. Acad. Sci. U.S.A.">
        <title>Extensive sampling of basidiomycete genomes demonstrates inadequacy of the white-rot/brown-rot paradigm for wood decay fungi.</title>
        <authorList>
            <person name="Riley R."/>
            <person name="Salamov A.A."/>
            <person name="Brown D.W."/>
            <person name="Nagy L.G."/>
            <person name="Floudas D."/>
            <person name="Held B.W."/>
            <person name="Levasseur A."/>
            <person name="Lombard V."/>
            <person name="Morin E."/>
            <person name="Otillar R."/>
            <person name="Lindquist E.A."/>
            <person name="Sun H."/>
            <person name="LaButti K.M."/>
            <person name="Schmutz J."/>
            <person name="Jabbour D."/>
            <person name="Luo H."/>
            <person name="Baker S.E."/>
            <person name="Pisabarro A.G."/>
            <person name="Walton J.D."/>
            <person name="Blanchette R.A."/>
            <person name="Henrissat B."/>
            <person name="Martin F."/>
            <person name="Cullen D."/>
            <person name="Hibbett D.S."/>
            <person name="Grigoriev I.V."/>
        </authorList>
    </citation>
    <scope>NUCLEOTIDE SEQUENCE [LARGE SCALE GENOMIC DNA]</scope>
    <source>
        <strain evidence="4">FD-172 SS1</strain>
    </source>
</reference>
<dbReference type="FunCoup" id="A0A067MKA0">
    <property type="interactions" value="17"/>
</dbReference>
<evidence type="ECO:0000313" key="3">
    <source>
        <dbReference type="EMBL" id="KDQ15964.1"/>
    </source>
</evidence>
<dbReference type="PANTHER" id="PTHR18063">
    <property type="entry name" value="NF-E2 INDUCIBLE PROTEIN"/>
    <property type="match status" value="1"/>
</dbReference>
<dbReference type="HOGENOM" id="CLU_022566_1_1_1"/>
<dbReference type="GO" id="GO:0071944">
    <property type="term" value="C:cell periphery"/>
    <property type="evidence" value="ECO:0007669"/>
    <property type="project" value="TreeGrafter"/>
</dbReference>
<dbReference type="STRING" id="930990.A0A067MKA0"/>